<reference evidence="2" key="1">
    <citation type="submission" date="2023-08" db="EMBL/GenBank/DDBJ databases">
        <title>Black Yeasts Isolated from many extreme environments.</title>
        <authorList>
            <person name="Coleine C."/>
            <person name="Stajich J.E."/>
            <person name="Selbmann L."/>
        </authorList>
    </citation>
    <scope>NUCLEOTIDE SEQUENCE</scope>
    <source>
        <strain evidence="2">CCFEE 5810</strain>
    </source>
</reference>
<dbReference type="Pfam" id="PF00646">
    <property type="entry name" value="F-box"/>
    <property type="match status" value="1"/>
</dbReference>
<evidence type="ECO:0000313" key="3">
    <source>
        <dbReference type="Proteomes" id="UP001310594"/>
    </source>
</evidence>
<evidence type="ECO:0000313" key="2">
    <source>
        <dbReference type="EMBL" id="KAK5706096.1"/>
    </source>
</evidence>
<comment type="caution">
    <text evidence="2">The sequence shown here is derived from an EMBL/GenBank/DDBJ whole genome shotgun (WGS) entry which is preliminary data.</text>
</comment>
<accession>A0AAN7WHK1</accession>
<dbReference type="EMBL" id="JAVRQU010000002">
    <property type="protein sequence ID" value="KAK5706096.1"/>
    <property type="molecule type" value="Genomic_DNA"/>
</dbReference>
<feature type="domain" description="F-box" evidence="1">
    <location>
        <begin position="18"/>
        <end position="48"/>
    </location>
</feature>
<evidence type="ECO:0000259" key="1">
    <source>
        <dbReference type="Pfam" id="PF00646"/>
    </source>
</evidence>
<proteinExistence type="predicted"/>
<dbReference type="Proteomes" id="UP001310594">
    <property type="component" value="Unassembled WGS sequence"/>
</dbReference>
<gene>
    <name evidence="2" type="ORF">LTR97_001082</name>
</gene>
<organism evidence="2 3">
    <name type="scientific">Elasticomyces elasticus</name>
    <dbReference type="NCBI Taxonomy" id="574655"/>
    <lineage>
        <taxon>Eukaryota</taxon>
        <taxon>Fungi</taxon>
        <taxon>Dikarya</taxon>
        <taxon>Ascomycota</taxon>
        <taxon>Pezizomycotina</taxon>
        <taxon>Dothideomycetes</taxon>
        <taxon>Dothideomycetidae</taxon>
        <taxon>Mycosphaerellales</taxon>
        <taxon>Teratosphaeriaceae</taxon>
        <taxon>Elasticomyces</taxon>
    </lineage>
</organism>
<name>A0AAN7WHK1_9PEZI</name>
<dbReference type="AlphaFoldDB" id="A0AAN7WHK1"/>
<dbReference type="InterPro" id="IPR001810">
    <property type="entry name" value="F-box_dom"/>
</dbReference>
<dbReference type="SUPFAM" id="SSF81383">
    <property type="entry name" value="F-box domain"/>
    <property type="match status" value="1"/>
</dbReference>
<protein>
    <recommendedName>
        <fullName evidence="1">F-box domain-containing protein</fullName>
    </recommendedName>
</protein>
<dbReference type="InterPro" id="IPR036047">
    <property type="entry name" value="F-box-like_dom_sf"/>
</dbReference>
<sequence length="295" mass="33354">MKIGSSNSAQQALLATAELLENIILFLPARGVFNLQCVSQHFHSIVKTSVQLQRKLFLRPELAISTEVLAIKGGKLVLLPNSKHWTPDLEEDKQREPLLARPATMMNDILRTPSIVQPRFHAQPNVLDLMLGRTSGKCLMLDCDSEKFEITSHASWKATYLTDQPCRSARVYAEWNICTNSCVVVGWIGLKNATTDDPHGFTLGSLVNAVCDKVKPEQNYAYYVLSQDRRKKWVRTLHTFNGSRLNLIRKLEKETGEKAVLTYFDIKMRDVVLLSEKEQKEVQALRVKMKDVGGS</sequence>